<gene>
    <name evidence="2" type="ORF">A45J_0079</name>
</gene>
<evidence type="ECO:0000313" key="2">
    <source>
        <dbReference type="EMBL" id="GER92364.1"/>
    </source>
</evidence>
<dbReference type="InterPro" id="IPR029030">
    <property type="entry name" value="Caspase-like_dom_sf"/>
</dbReference>
<sequence length="769" mass="84825">MKKIFKFVSIFSLFILLSGCAASLENVKVEKVTLCENQRCRYLTDADSKEDLLVKIFNLLKDAEGRDNELFESDPVEKSFEKQGIKFFVQGGPIPGIARWNSVKFTDVLYIDRENMEIKFKIKDSATWIGIPVITANVEGNITIKSLTEIRLKYSGLSSGIVVGVSGSKVEWLIDYIDLDNKVIGAHYAISIAGLGFGGGSGYQLVKLKEGEIKQKPLVVADIKSISESKKVETPATTIEPPRIIPPALFTNVAFTETSGNRILEGGEEAVLRVEVENKGEGIAKDVQIILSGNQMLVGYLGQMKSVGDIGAKEKKIAEFKAVLPPQIPSGDLDLKIEIKEAQGFSPPETKTLKIAAMQAEKKEIVEVISEVPRLTFTTFLRDQNNNRVLDGGEEVLLKVTVENKGEGIAKDVQVILSGNKILTDYLGERKFIGDINPAEKKVVEFKAVLPAQIPSESATLRIALKDAMELSSSEVKVLKIAMRPKEIKEKEVVEVISVVNVDDIPLKTKNFERKDAFALVIGISKYREETIPQVKYASRDAEVFAKYLENIGGIPRGNIKVLTDTSVTKSDLEAYIEDWLARRATKDSTVFVYYAGHGAPDMENKEAYIVPYEGHPDFPSKLYPLKKMYESLNKLPAKEVIVMIDSCFSGVGGRSVAKSGARPLVISIENPVLISGKINVLAASTGSQISSDYDSVKHGLFTYFLLRGMRGEADKNENGMIELGELYDYVKTSVSEKASLELNRDQTPVLLPSDTHKEKLKVPVAKIR</sequence>
<dbReference type="Pfam" id="PF00656">
    <property type="entry name" value="Peptidase_C14"/>
    <property type="match status" value="1"/>
</dbReference>
<feature type="domain" description="Peptidase C14 caspase" evidence="1">
    <location>
        <begin position="518"/>
        <end position="753"/>
    </location>
</feature>
<dbReference type="PROSITE" id="PS00018">
    <property type="entry name" value="EF_HAND_1"/>
    <property type="match status" value="1"/>
</dbReference>
<evidence type="ECO:0000259" key="1">
    <source>
        <dbReference type="Pfam" id="PF00656"/>
    </source>
</evidence>
<dbReference type="SUPFAM" id="SSF52129">
    <property type="entry name" value="Caspase-like"/>
    <property type="match status" value="1"/>
</dbReference>
<comment type="caution">
    <text evidence="2">The sequence shown here is derived from an EMBL/GenBank/DDBJ whole genome shotgun (WGS) entry which is preliminary data.</text>
</comment>
<dbReference type="AlphaFoldDB" id="A0A5J4KSW2"/>
<proteinExistence type="predicted"/>
<dbReference type="Gene3D" id="3.40.50.1460">
    <property type="match status" value="1"/>
</dbReference>
<dbReference type="InterPro" id="IPR011600">
    <property type="entry name" value="Pept_C14_caspase"/>
</dbReference>
<dbReference type="PROSITE" id="PS51257">
    <property type="entry name" value="PROKAR_LIPOPROTEIN"/>
    <property type="match status" value="1"/>
</dbReference>
<accession>A0A5J4KSW2</accession>
<dbReference type="GO" id="GO:0004197">
    <property type="term" value="F:cysteine-type endopeptidase activity"/>
    <property type="evidence" value="ECO:0007669"/>
    <property type="project" value="InterPro"/>
</dbReference>
<dbReference type="EMBL" id="BLAB01000001">
    <property type="protein sequence ID" value="GER92364.1"/>
    <property type="molecule type" value="Genomic_DNA"/>
</dbReference>
<protein>
    <recommendedName>
        <fullName evidence="1">Peptidase C14 caspase domain-containing protein</fullName>
    </recommendedName>
</protein>
<dbReference type="GO" id="GO:0006508">
    <property type="term" value="P:proteolysis"/>
    <property type="evidence" value="ECO:0007669"/>
    <property type="project" value="InterPro"/>
</dbReference>
<organism evidence="2">
    <name type="scientific">hot springs metagenome</name>
    <dbReference type="NCBI Taxonomy" id="433727"/>
    <lineage>
        <taxon>unclassified sequences</taxon>
        <taxon>metagenomes</taxon>
        <taxon>ecological metagenomes</taxon>
    </lineage>
</organism>
<dbReference type="InterPro" id="IPR018247">
    <property type="entry name" value="EF_Hand_1_Ca_BS"/>
</dbReference>
<reference evidence="2" key="1">
    <citation type="submission" date="2019-10" db="EMBL/GenBank/DDBJ databases">
        <title>Metagenomic sequencing of thiosulfate-disproportionating enrichment culture.</title>
        <authorList>
            <person name="Umezawa K."/>
            <person name="Kojima H."/>
            <person name="Fukui M."/>
        </authorList>
    </citation>
    <scope>NUCLEOTIDE SEQUENCE</scope>
    <source>
        <strain evidence="2">45J</strain>
    </source>
</reference>
<name>A0A5J4KSW2_9ZZZZ</name>